<dbReference type="GO" id="GO:0006397">
    <property type="term" value="P:mRNA processing"/>
    <property type="evidence" value="ECO:0007669"/>
    <property type="project" value="UniProtKB-KW"/>
</dbReference>
<protein>
    <recommendedName>
        <fullName evidence="6">Pre-mRNA polyadenylation factor Fip1 domain-containing protein</fullName>
    </recommendedName>
</protein>
<dbReference type="EMBL" id="BDGG01000008">
    <property type="protein sequence ID" value="GAV02700.1"/>
    <property type="molecule type" value="Genomic_DNA"/>
</dbReference>
<dbReference type="InterPro" id="IPR007854">
    <property type="entry name" value="Fip1_dom"/>
</dbReference>
<evidence type="ECO:0000313" key="8">
    <source>
        <dbReference type="Proteomes" id="UP000186922"/>
    </source>
</evidence>
<feature type="compositionally biased region" description="Low complexity" evidence="5">
    <location>
        <begin position="209"/>
        <end position="220"/>
    </location>
</feature>
<dbReference type="PANTHER" id="PTHR13484">
    <property type="entry name" value="FIP1-LIKE 1 PROTEIN"/>
    <property type="match status" value="1"/>
</dbReference>
<accession>A0A1D1VM59</accession>
<feature type="compositionally biased region" description="Basic and acidic residues" evidence="5">
    <location>
        <begin position="181"/>
        <end position="193"/>
    </location>
</feature>
<comment type="similarity">
    <text evidence="2">Belongs to the FIP1 family.</text>
</comment>
<evidence type="ECO:0000256" key="1">
    <source>
        <dbReference type="ARBA" id="ARBA00004123"/>
    </source>
</evidence>
<comment type="caution">
    <text evidence="7">The sequence shown here is derived from an EMBL/GenBank/DDBJ whole genome shotgun (WGS) entry which is preliminary data.</text>
</comment>
<dbReference type="Proteomes" id="UP000186922">
    <property type="component" value="Unassembled WGS sequence"/>
</dbReference>
<evidence type="ECO:0000256" key="2">
    <source>
        <dbReference type="ARBA" id="ARBA00007459"/>
    </source>
</evidence>
<dbReference type="PANTHER" id="PTHR13484:SF0">
    <property type="entry name" value="PRE-MRNA 3'-END-PROCESSING FACTOR FIP1"/>
    <property type="match status" value="1"/>
</dbReference>
<evidence type="ECO:0000313" key="7">
    <source>
        <dbReference type="EMBL" id="GAV02700.1"/>
    </source>
</evidence>
<dbReference type="AlphaFoldDB" id="A0A1D1VM59"/>
<reference evidence="7 8" key="1">
    <citation type="journal article" date="2016" name="Nat. Commun.">
        <title>Extremotolerant tardigrade genome and improved radiotolerance of human cultured cells by tardigrade-unique protein.</title>
        <authorList>
            <person name="Hashimoto T."/>
            <person name="Horikawa D.D."/>
            <person name="Saito Y."/>
            <person name="Kuwahara H."/>
            <person name="Kozuka-Hata H."/>
            <person name="Shin-I T."/>
            <person name="Minakuchi Y."/>
            <person name="Ohishi K."/>
            <person name="Motoyama A."/>
            <person name="Aizu T."/>
            <person name="Enomoto A."/>
            <person name="Kondo K."/>
            <person name="Tanaka S."/>
            <person name="Hara Y."/>
            <person name="Koshikawa S."/>
            <person name="Sagara H."/>
            <person name="Miura T."/>
            <person name="Yokobori S."/>
            <person name="Miyagawa K."/>
            <person name="Suzuki Y."/>
            <person name="Kubo T."/>
            <person name="Oyama M."/>
            <person name="Kohara Y."/>
            <person name="Fujiyama A."/>
            <person name="Arakawa K."/>
            <person name="Katayama T."/>
            <person name="Toyoda A."/>
            <person name="Kunieda T."/>
        </authorList>
    </citation>
    <scope>NUCLEOTIDE SEQUENCE [LARGE SCALE GENOMIC DNA]</scope>
    <source>
        <strain evidence="7 8">YOKOZUNA-1</strain>
    </source>
</reference>
<keyword evidence="3" id="KW-0507">mRNA processing</keyword>
<proteinExistence type="inferred from homology"/>
<dbReference type="InterPro" id="IPR051187">
    <property type="entry name" value="Pre-mRNA_3'-end_processing_reg"/>
</dbReference>
<evidence type="ECO:0000256" key="5">
    <source>
        <dbReference type="SAM" id="MobiDB-lite"/>
    </source>
</evidence>
<dbReference type="Pfam" id="PF05182">
    <property type="entry name" value="Fip1"/>
    <property type="match status" value="1"/>
</dbReference>
<dbReference type="OrthoDB" id="1917198at2759"/>
<name>A0A1D1VM59_RAMVA</name>
<evidence type="ECO:0000259" key="6">
    <source>
        <dbReference type="Pfam" id="PF05182"/>
    </source>
</evidence>
<comment type="subcellular location">
    <subcellularLocation>
        <location evidence="1">Nucleus</location>
    </subcellularLocation>
</comment>
<sequence length="220" mass="24777">MSARVDLRKGGIDFNDVPEINGVPVTEFNIDTLEDKPWKKPGADLSDYFNYGFNEDTWRMYCDKQRNMRSEAHRLEHAHNQISTVSKNDNSKYGGPGGPGDEAPFRAQFRRRPNQDGGMMNQAGRERMLNPMMMRPGIMMMPGGMHGPGMMHPMGAPMNPMMMRPMGPMSLHAVPPPMRQQDQHSQQRRDQHGPDMGFRRNLATLTRIDTSGSQGDGSTS</sequence>
<feature type="region of interest" description="Disordered" evidence="5">
    <location>
        <begin position="169"/>
        <end position="220"/>
    </location>
</feature>
<keyword evidence="4" id="KW-0539">Nucleus</keyword>
<feature type="domain" description="Pre-mRNA polyadenylation factor Fip1" evidence="6">
    <location>
        <begin position="27"/>
        <end position="69"/>
    </location>
</feature>
<evidence type="ECO:0000256" key="3">
    <source>
        <dbReference type="ARBA" id="ARBA00022664"/>
    </source>
</evidence>
<feature type="region of interest" description="Disordered" evidence="5">
    <location>
        <begin position="79"/>
        <end position="106"/>
    </location>
</feature>
<organism evidence="7 8">
    <name type="scientific">Ramazzottius varieornatus</name>
    <name type="common">Water bear</name>
    <name type="synonym">Tardigrade</name>
    <dbReference type="NCBI Taxonomy" id="947166"/>
    <lineage>
        <taxon>Eukaryota</taxon>
        <taxon>Metazoa</taxon>
        <taxon>Ecdysozoa</taxon>
        <taxon>Tardigrada</taxon>
        <taxon>Eutardigrada</taxon>
        <taxon>Parachela</taxon>
        <taxon>Hypsibioidea</taxon>
        <taxon>Ramazzottiidae</taxon>
        <taxon>Ramazzottius</taxon>
    </lineage>
</organism>
<dbReference type="STRING" id="947166.A0A1D1VM59"/>
<evidence type="ECO:0000256" key="4">
    <source>
        <dbReference type="ARBA" id="ARBA00023242"/>
    </source>
</evidence>
<gene>
    <name evidence="7" type="primary">RvY_13231</name>
    <name evidence="7" type="synonym">RvY_13231.1</name>
    <name evidence="7" type="ORF">RvY_13231-1</name>
</gene>
<keyword evidence="8" id="KW-1185">Reference proteome</keyword>
<dbReference type="GO" id="GO:0005847">
    <property type="term" value="C:mRNA cleavage and polyadenylation specificity factor complex"/>
    <property type="evidence" value="ECO:0007669"/>
    <property type="project" value="TreeGrafter"/>
</dbReference>